<accession>A0A6J4QJT6</accession>
<protein>
    <submittedName>
        <fullName evidence="1">Uncharacterized protein</fullName>
    </submittedName>
</protein>
<sequence length="74" mass="8611">MAKKEIPQKWIGDEVEVSIRTDIPEEAAGKLKEVNDAGIVVAFIVKRDDKDYRRTVFYPWQIVNWIRPAEVEPL</sequence>
<evidence type="ECO:0000313" key="1">
    <source>
        <dbReference type="EMBL" id="CAA9446806.1"/>
    </source>
</evidence>
<dbReference type="AlphaFoldDB" id="A0A6J4QJT6"/>
<dbReference type="EMBL" id="CADCVD010000089">
    <property type="protein sequence ID" value="CAA9446806.1"/>
    <property type="molecule type" value="Genomic_DNA"/>
</dbReference>
<organism evidence="1">
    <name type="scientific">uncultured Rubrobacteraceae bacterium</name>
    <dbReference type="NCBI Taxonomy" id="349277"/>
    <lineage>
        <taxon>Bacteria</taxon>
        <taxon>Bacillati</taxon>
        <taxon>Actinomycetota</taxon>
        <taxon>Rubrobacteria</taxon>
        <taxon>Rubrobacterales</taxon>
        <taxon>Rubrobacteraceae</taxon>
        <taxon>environmental samples</taxon>
    </lineage>
</organism>
<name>A0A6J4QJT6_9ACTN</name>
<reference evidence="1" key="1">
    <citation type="submission" date="2020-02" db="EMBL/GenBank/DDBJ databases">
        <authorList>
            <person name="Meier V. D."/>
        </authorList>
    </citation>
    <scope>NUCLEOTIDE SEQUENCE</scope>
    <source>
        <strain evidence="1">AVDCRST_MAG37</strain>
    </source>
</reference>
<gene>
    <name evidence="1" type="ORF">AVDCRST_MAG37-1911</name>
</gene>
<proteinExistence type="predicted"/>